<dbReference type="AlphaFoldDB" id="A0A822Z2G3"/>
<proteinExistence type="predicted"/>
<reference evidence="2 3" key="1">
    <citation type="journal article" date="2020" name="Mol. Biol. Evol.">
        <title>Distinct Expression and Methylation Patterns for Genes with Different Fates following a Single Whole-Genome Duplication in Flowering Plants.</title>
        <authorList>
            <person name="Shi T."/>
            <person name="Rahmani R.S."/>
            <person name="Gugger P.F."/>
            <person name="Wang M."/>
            <person name="Li H."/>
            <person name="Zhang Y."/>
            <person name="Li Z."/>
            <person name="Wang Q."/>
            <person name="Van de Peer Y."/>
            <person name="Marchal K."/>
            <person name="Chen J."/>
        </authorList>
    </citation>
    <scope>NUCLEOTIDE SEQUENCE [LARGE SCALE GENOMIC DNA]</scope>
    <source>
        <tissue evidence="2">Leaf</tissue>
    </source>
</reference>
<dbReference type="Pfam" id="PF07859">
    <property type="entry name" value="Abhydrolase_3"/>
    <property type="match status" value="1"/>
</dbReference>
<dbReference type="InterPro" id="IPR029058">
    <property type="entry name" value="AB_hydrolase_fold"/>
</dbReference>
<sequence length="230" mass="25922">MLYDSVCRRFARKIPAVVVSVNYRLSPESRCPSQYEDGFDALKFLDGRQFDGFPAKADLSKCFLVGDSAGANLAHQVACRAGVAEFREVRIIGLISIQPFFGGEERTESEIRLTRVPLVSLKATDLAWKMFLPEGSNRDHEAVNVSGPNSADISGVNYPDTLVFVGGFDPLQDWQRRYCEWLKRSGKYASLIEYPNAIHAFYWFPVLPESSRLIADIRDFIQNQSNKSVK</sequence>
<gene>
    <name evidence="2" type="ORF">HUJ06_013300</name>
</gene>
<dbReference type="PANTHER" id="PTHR23024">
    <property type="entry name" value="ARYLACETAMIDE DEACETYLASE"/>
    <property type="match status" value="1"/>
</dbReference>
<dbReference type="InterPro" id="IPR050466">
    <property type="entry name" value="Carboxylest/Gibb_receptor"/>
</dbReference>
<dbReference type="Proteomes" id="UP000607653">
    <property type="component" value="Unassembled WGS sequence"/>
</dbReference>
<organism evidence="2 3">
    <name type="scientific">Nelumbo nucifera</name>
    <name type="common">Sacred lotus</name>
    <dbReference type="NCBI Taxonomy" id="4432"/>
    <lineage>
        <taxon>Eukaryota</taxon>
        <taxon>Viridiplantae</taxon>
        <taxon>Streptophyta</taxon>
        <taxon>Embryophyta</taxon>
        <taxon>Tracheophyta</taxon>
        <taxon>Spermatophyta</taxon>
        <taxon>Magnoliopsida</taxon>
        <taxon>Proteales</taxon>
        <taxon>Nelumbonaceae</taxon>
        <taxon>Nelumbo</taxon>
    </lineage>
</organism>
<keyword evidence="3" id="KW-1185">Reference proteome</keyword>
<dbReference type="InterPro" id="IPR013094">
    <property type="entry name" value="AB_hydrolase_3"/>
</dbReference>
<feature type="domain" description="Alpha/beta hydrolase fold-3" evidence="1">
    <location>
        <begin position="3"/>
        <end position="202"/>
    </location>
</feature>
<evidence type="ECO:0000313" key="3">
    <source>
        <dbReference type="Proteomes" id="UP000607653"/>
    </source>
</evidence>
<evidence type="ECO:0000313" key="2">
    <source>
        <dbReference type="EMBL" id="DAD38977.1"/>
    </source>
</evidence>
<dbReference type="Gene3D" id="3.40.50.1820">
    <property type="entry name" value="alpha/beta hydrolase"/>
    <property type="match status" value="1"/>
</dbReference>
<name>A0A822Z2G3_NELNU</name>
<evidence type="ECO:0000259" key="1">
    <source>
        <dbReference type="Pfam" id="PF07859"/>
    </source>
</evidence>
<protein>
    <recommendedName>
        <fullName evidence="1">Alpha/beta hydrolase fold-3 domain-containing protein</fullName>
    </recommendedName>
</protein>
<dbReference type="PANTHER" id="PTHR23024:SF24">
    <property type="entry name" value="ALPHA_BETA HYDROLASE FOLD-3 DOMAIN-CONTAINING PROTEIN"/>
    <property type="match status" value="1"/>
</dbReference>
<dbReference type="GO" id="GO:0016787">
    <property type="term" value="F:hydrolase activity"/>
    <property type="evidence" value="ECO:0007669"/>
    <property type="project" value="InterPro"/>
</dbReference>
<dbReference type="SUPFAM" id="SSF53474">
    <property type="entry name" value="alpha/beta-Hydrolases"/>
    <property type="match status" value="1"/>
</dbReference>
<accession>A0A822Z2G3</accession>
<comment type="caution">
    <text evidence="2">The sequence shown here is derived from an EMBL/GenBank/DDBJ whole genome shotgun (WGS) entry which is preliminary data.</text>
</comment>
<dbReference type="EMBL" id="DUZY01000005">
    <property type="protein sequence ID" value="DAD38977.1"/>
    <property type="molecule type" value="Genomic_DNA"/>
</dbReference>